<dbReference type="PANTHER" id="PTHR32494">
    <property type="entry name" value="ALLANTOATE DEIMINASE-RELATED"/>
    <property type="match status" value="1"/>
</dbReference>
<gene>
    <name evidence="4" type="ORF">E9232_005006</name>
</gene>
<dbReference type="PIRSF" id="PIRSF001235">
    <property type="entry name" value="Amidase_carbamoylase"/>
    <property type="match status" value="1"/>
</dbReference>
<protein>
    <submittedName>
        <fullName evidence="4">N-carbamoyl-L-amino-acid hydrolase</fullName>
        <ecNumber evidence="4">3.5.1.87</ecNumber>
    </submittedName>
</protein>
<comment type="similarity">
    <text evidence="1">Belongs to the peptidase M20 family.</text>
</comment>
<proteinExistence type="inferred from homology"/>
<sequence>MQQNIQIDPQRLWDAIMETAEFGKTVKGGVKRLTLTDLDKQVRDWFRQQCEAVGCIVTVDEIGNMFARRPGRDDSLPPICIGSHLDTQPTGGKFDGILGVLSGLELLRTLHDTGYETNAPIEVINWTNEEGSRFAPAMLASGVFAGVFTKDYAYSREDRDGLRFGDELDRIGYRGPVPVGQRQLGAHFELHIEQGPILENEDKVIGVVTGVQGMRWYEVTVTGRESHAGSTPMRLRRDALRGAARMIEAVIAVGDATADAVATVGLVEVRPNSRNVIPGEVFFTIDYRHPDDAKIGVMETAARAAIERIAAELKLEVKLDAIWDSPAVKFDPACIDAVEAAAQANGFSHRRIVSGPGHDSAYIARVAPTAMIFVPCREGISHNEEESIEFDHAAAGANVLLRAVLDYDRSLEQPGKAA</sequence>
<dbReference type="InterPro" id="IPR002933">
    <property type="entry name" value="Peptidase_M20"/>
</dbReference>
<accession>A0ABU1JV29</accession>
<evidence type="ECO:0000313" key="4">
    <source>
        <dbReference type="EMBL" id="MDR6292466.1"/>
    </source>
</evidence>
<dbReference type="Pfam" id="PF01546">
    <property type="entry name" value="Peptidase_M20"/>
    <property type="match status" value="1"/>
</dbReference>
<dbReference type="CDD" id="cd03884">
    <property type="entry name" value="M20_bAS"/>
    <property type="match status" value="1"/>
</dbReference>
<dbReference type="Gene3D" id="3.40.630.10">
    <property type="entry name" value="Zn peptidases"/>
    <property type="match status" value="1"/>
</dbReference>
<dbReference type="Pfam" id="PF07687">
    <property type="entry name" value="M20_dimer"/>
    <property type="match status" value="1"/>
</dbReference>
<evidence type="ECO:0000313" key="5">
    <source>
        <dbReference type="Proteomes" id="UP001262410"/>
    </source>
</evidence>
<dbReference type="NCBIfam" id="NF009527">
    <property type="entry name" value="PRK12891.1"/>
    <property type="match status" value="1"/>
</dbReference>
<keyword evidence="5" id="KW-1185">Reference proteome</keyword>
<dbReference type="NCBIfam" id="NF006769">
    <property type="entry name" value="PRK09290.1-3"/>
    <property type="match status" value="1"/>
</dbReference>
<dbReference type="Proteomes" id="UP001262410">
    <property type="component" value="Unassembled WGS sequence"/>
</dbReference>
<dbReference type="EMBL" id="JAVDPW010000009">
    <property type="protein sequence ID" value="MDR6292466.1"/>
    <property type="molecule type" value="Genomic_DNA"/>
</dbReference>
<evidence type="ECO:0000256" key="1">
    <source>
        <dbReference type="ARBA" id="ARBA00006153"/>
    </source>
</evidence>
<dbReference type="PANTHER" id="PTHR32494:SF5">
    <property type="entry name" value="ALLANTOATE AMIDOHYDROLASE"/>
    <property type="match status" value="1"/>
</dbReference>
<comment type="caution">
    <text evidence="4">The sequence shown here is derived from an EMBL/GenBank/DDBJ whole genome shotgun (WGS) entry which is preliminary data.</text>
</comment>
<dbReference type="InterPro" id="IPR036264">
    <property type="entry name" value="Bact_exopeptidase_dim_dom"/>
</dbReference>
<feature type="domain" description="Peptidase M20 dimerisation" evidence="3">
    <location>
        <begin position="210"/>
        <end position="309"/>
    </location>
</feature>
<name>A0ABU1JV29_9PROT</name>
<dbReference type="EC" id="3.5.1.87" evidence="4"/>
<dbReference type="InterPro" id="IPR010158">
    <property type="entry name" value="Amidase_Cbmase"/>
</dbReference>
<dbReference type="SUPFAM" id="SSF55031">
    <property type="entry name" value="Bacterial exopeptidase dimerisation domain"/>
    <property type="match status" value="1"/>
</dbReference>
<dbReference type="Gene3D" id="3.30.70.360">
    <property type="match status" value="1"/>
</dbReference>
<dbReference type="GO" id="GO:0050538">
    <property type="term" value="F:N-carbamoyl-L-amino-acid hydrolase activity"/>
    <property type="evidence" value="ECO:0007669"/>
    <property type="project" value="UniProtKB-EC"/>
</dbReference>
<dbReference type="RefSeq" id="WP_309798588.1">
    <property type="nucleotide sequence ID" value="NZ_JAVDPW010000009.1"/>
</dbReference>
<organism evidence="4 5">
    <name type="scientific">Inquilinus ginsengisoli</name>
    <dbReference type="NCBI Taxonomy" id="363840"/>
    <lineage>
        <taxon>Bacteria</taxon>
        <taxon>Pseudomonadati</taxon>
        <taxon>Pseudomonadota</taxon>
        <taxon>Alphaproteobacteria</taxon>
        <taxon>Rhodospirillales</taxon>
        <taxon>Rhodospirillaceae</taxon>
        <taxon>Inquilinus</taxon>
    </lineage>
</organism>
<dbReference type="NCBIfam" id="NF006771">
    <property type="entry name" value="PRK09290.1-5"/>
    <property type="match status" value="1"/>
</dbReference>
<keyword evidence="2 4" id="KW-0378">Hydrolase</keyword>
<evidence type="ECO:0000256" key="2">
    <source>
        <dbReference type="ARBA" id="ARBA00022801"/>
    </source>
</evidence>
<reference evidence="4 5" key="1">
    <citation type="submission" date="2023-07" db="EMBL/GenBank/DDBJ databases">
        <title>Sorghum-associated microbial communities from plants grown in Nebraska, USA.</title>
        <authorList>
            <person name="Schachtman D."/>
        </authorList>
    </citation>
    <scope>NUCLEOTIDE SEQUENCE [LARGE SCALE GENOMIC DNA]</scope>
    <source>
        <strain evidence="4 5">584</strain>
    </source>
</reference>
<evidence type="ECO:0000259" key="3">
    <source>
        <dbReference type="Pfam" id="PF07687"/>
    </source>
</evidence>
<dbReference type="InterPro" id="IPR011650">
    <property type="entry name" value="Peptidase_M20_dimer"/>
</dbReference>
<dbReference type="SUPFAM" id="SSF53187">
    <property type="entry name" value="Zn-dependent exopeptidases"/>
    <property type="match status" value="1"/>
</dbReference>
<dbReference type="NCBIfam" id="TIGR01879">
    <property type="entry name" value="hydantase"/>
    <property type="match status" value="1"/>
</dbReference>